<comment type="caution">
    <text evidence="5">The sequence shown here is derived from an EMBL/GenBank/DDBJ whole genome shotgun (WGS) entry which is preliminary data.</text>
</comment>
<protein>
    <recommendedName>
        <fullName evidence="4">Kinesin motor domain-containing protein</fullName>
    </recommendedName>
</protein>
<dbReference type="InterPro" id="IPR027417">
    <property type="entry name" value="P-loop_NTPase"/>
</dbReference>
<name>A0AAD9NS30_RIDPI</name>
<keyword evidence="3" id="KW-0505">Motor protein</keyword>
<comment type="similarity">
    <text evidence="3">Belongs to the TRAFAC class myosin-kinesin ATPase superfamily. Kinesin family.</text>
</comment>
<dbReference type="Gene3D" id="3.40.850.10">
    <property type="entry name" value="Kinesin motor domain"/>
    <property type="match status" value="1"/>
</dbReference>
<keyword evidence="2 3" id="KW-0067">ATP-binding</keyword>
<dbReference type="GO" id="GO:0007018">
    <property type="term" value="P:microtubule-based movement"/>
    <property type="evidence" value="ECO:0007669"/>
    <property type="project" value="InterPro"/>
</dbReference>
<feature type="domain" description="Kinesin motor" evidence="4">
    <location>
        <begin position="1"/>
        <end position="205"/>
    </location>
</feature>
<keyword evidence="6" id="KW-1185">Reference proteome</keyword>
<dbReference type="PANTHER" id="PTHR47117:SF6">
    <property type="entry name" value="KINESIN-LIKE PROTEIN KIF16B"/>
    <property type="match status" value="1"/>
</dbReference>
<dbReference type="PROSITE" id="PS50067">
    <property type="entry name" value="KINESIN_MOTOR_2"/>
    <property type="match status" value="1"/>
</dbReference>
<dbReference type="GO" id="GO:0005524">
    <property type="term" value="F:ATP binding"/>
    <property type="evidence" value="ECO:0007669"/>
    <property type="project" value="UniProtKB-UniRule"/>
</dbReference>
<dbReference type="GO" id="GO:0003777">
    <property type="term" value="F:microtubule motor activity"/>
    <property type="evidence" value="ECO:0007669"/>
    <property type="project" value="InterPro"/>
</dbReference>
<dbReference type="Proteomes" id="UP001209878">
    <property type="component" value="Unassembled WGS sequence"/>
</dbReference>
<feature type="binding site" evidence="3">
    <location>
        <begin position="75"/>
        <end position="82"/>
    </location>
    <ligand>
        <name>ATP</name>
        <dbReference type="ChEBI" id="CHEBI:30616"/>
    </ligand>
</feature>
<organism evidence="5 6">
    <name type="scientific">Ridgeia piscesae</name>
    <name type="common">Tubeworm</name>
    <dbReference type="NCBI Taxonomy" id="27915"/>
    <lineage>
        <taxon>Eukaryota</taxon>
        <taxon>Metazoa</taxon>
        <taxon>Spiralia</taxon>
        <taxon>Lophotrochozoa</taxon>
        <taxon>Annelida</taxon>
        <taxon>Polychaeta</taxon>
        <taxon>Sedentaria</taxon>
        <taxon>Canalipalpata</taxon>
        <taxon>Sabellida</taxon>
        <taxon>Siboglinidae</taxon>
        <taxon>Ridgeia</taxon>
    </lineage>
</organism>
<dbReference type="PANTHER" id="PTHR47117">
    <property type="entry name" value="STAR-RELATED LIPID TRANSFER PROTEIN 9"/>
    <property type="match status" value="1"/>
</dbReference>
<evidence type="ECO:0000259" key="4">
    <source>
        <dbReference type="PROSITE" id="PS50067"/>
    </source>
</evidence>
<dbReference type="EMBL" id="JAODUO010000430">
    <property type="protein sequence ID" value="KAK2180712.1"/>
    <property type="molecule type" value="Genomic_DNA"/>
</dbReference>
<keyword evidence="1 3" id="KW-0547">Nucleotide-binding</keyword>
<dbReference type="SMART" id="SM00129">
    <property type="entry name" value="KISc"/>
    <property type="match status" value="1"/>
</dbReference>
<dbReference type="InterPro" id="IPR036961">
    <property type="entry name" value="Kinesin_motor_dom_sf"/>
</dbReference>
<dbReference type="PRINTS" id="PR00380">
    <property type="entry name" value="KINESINHEAVY"/>
</dbReference>
<dbReference type="Pfam" id="PF00225">
    <property type="entry name" value="Kinesin"/>
    <property type="match status" value="1"/>
</dbReference>
<dbReference type="AlphaFoldDB" id="A0AAD9NS30"/>
<accession>A0AAD9NS30</accession>
<sequence>MDDNMTAITNTKIAASANECFGKERVKQFTYDFSYWSADFKDDHYVSQEKVYEDLGKDVVGSAYQGYNACVFAYGQTGSGKTHTMMGSTENFGLIPRICESLFEQMQESKVTYRTEVSYLEIYNERVLDLLRGPKDQHQNLRVREHPKEGPYVQDLSKHLVVNYDNVQQLITKGNTNRTTATTNMNDASSRSHAIFTITFTQREV</sequence>
<dbReference type="InterPro" id="IPR001752">
    <property type="entry name" value="Kinesin_motor_dom"/>
</dbReference>
<evidence type="ECO:0000256" key="3">
    <source>
        <dbReference type="PROSITE-ProRule" id="PRU00283"/>
    </source>
</evidence>
<evidence type="ECO:0000313" key="6">
    <source>
        <dbReference type="Proteomes" id="UP001209878"/>
    </source>
</evidence>
<dbReference type="GO" id="GO:0008017">
    <property type="term" value="F:microtubule binding"/>
    <property type="evidence" value="ECO:0007669"/>
    <property type="project" value="InterPro"/>
</dbReference>
<evidence type="ECO:0000313" key="5">
    <source>
        <dbReference type="EMBL" id="KAK2180712.1"/>
    </source>
</evidence>
<gene>
    <name evidence="5" type="ORF">NP493_430g03035</name>
</gene>
<proteinExistence type="inferred from homology"/>
<evidence type="ECO:0000256" key="2">
    <source>
        <dbReference type="ARBA" id="ARBA00022840"/>
    </source>
</evidence>
<dbReference type="SUPFAM" id="SSF52540">
    <property type="entry name" value="P-loop containing nucleoside triphosphate hydrolases"/>
    <property type="match status" value="1"/>
</dbReference>
<reference evidence="5" key="1">
    <citation type="journal article" date="2023" name="Mol. Biol. Evol.">
        <title>Third-Generation Sequencing Reveals the Adaptive Role of the Epigenome in Three Deep-Sea Polychaetes.</title>
        <authorList>
            <person name="Perez M."/>
            <person name="Aroh O."/>
            <person name="Sun Y."/>
            <person name="Lan Y."/>
            <person name="Juniper S.K."/>
            <person name="Young C.R."/>
            <person name="Angers B."/>
            <person name="Qian P.Y."/>
        </authorList>
    </citation>
    <scope>NUCLEOTIDE SEQUENCE</scope>
    <source>
        <strain evidence="5">R07B-5</strain>
    </source>
</reference>
<evidence type="ECO:0000256" key="1">
    <source>
        <dbReference type="ARBA" id="ARBA00022741"/>
    </source>
</evidence>